<feature type="compositionally biased region" description="Basic and acidic residues" evidence="1">
    <location>
        <begin position="395"/>
        <end position="410"/>
    </location>
</feature>
<feature type="compositionally biased region" description="Polar residues" evidence="1">
    <location>
        <begin position="253"/>
        <end position="263"/>
    </location>
</feature>
<feature type="region of interest" description="Disordered" evidence="1">
    <location>
        <begin position="460"/>
        <end position="507"/>
    </location>
</feature>
<protein>
    <recommendedName>
        <fullName evidence="4">Nitrogen regulatory protein areA GATA-like domain-containing protein</fullName>
    </recommendedName>
</protein>
<feature type="region of interest" description="Disordered" evidence="1">
    <location>
        <begin position="162"/>
        <end position="334"/>
    </location>
</feature>
<feature type="region of interest" description="Disordered" evidence="1">
    <location>
        <begin position="686"/>
        <end position="726"/>
    </location>
</feature>
<dbReference type="AlphaFoldDB" id="A0AAD5B9J3"/>
<proteinExistence type="predicted"/>
<feature type="region of interest" description="Disordered" evidence="1">
    <location>
        <begin position="571"/>
        <end position="597"/>
    </location>
</feature>
<keyword evidence="3" id="KW-1185">Reference proteome</keyword>
<dbReference type="Proteomes" id="UP001204833">
    <property type="component" value="Unassembled WGS sequence"/>
</dbReference>
<feature type="compositionally biased region" description="Polar residues" evidence="1">
    <location>
        <begin position="483"/>
        <end position="493"/>
    </location>
</feature>
<comment type="caution">
    <text evidence="2">The sequence shown here is derived from an EMBL/GenBank/DDBJ whole genome shotgun (WGS) entry which is preliminary data.</text>
</comment>
<evidence type="ECO:0000256" key="1">
    <source>
        <dbReference type="SAM" id="MobiDB-lite"/>
    </source>
</evidence>
<reference evidence="2 3" key="1">
    <citation type="journal article" date="2022" name="DNA Res.">
        <title>Genome analysis of five recently described species of the CUG-Ser clade uncovers Candida theae as a new hybrid lineage with pathogenic potential in the Candida parapsilosis species complex.</title>
        <authorList>
            <person name="Mixao V."/>
            <person name="Del Olmo V."/>
            <person name="Hegedusova E."/>
            <person name="Saus E."/>
            <person name="Pryszcz L."/>
            <person name="Cillingova A."/>
            <person name="Nosek J."/>
            <person name="Gabaldon T."/>
        </authorList>
    </citation>
    <scope>NUCLEOTIDE SEQUENCE [LARGE SCALE GENOMIC DNA]</scope>
    <source>
        <strain evidence="2 3">CBS 12239</strain>
    </source>
</reference>
<feature type="compositionally biased region" description="Basic and acidic residues" evidence="1">
    <location>
        <begin position="197"/>
        <end position="218"/>
    </location>
</feature>
<feature type="compositionally biased region" description="Acidic residues" evidence="1">
    <location>
        <begin position="373"/>
        <end position="394"/>
    </location>
</feature>
<gene>
    <name evidence="2" type="ORF">KGF57_005256</name>
</gene>
<evidence type="ECO:0000313" key="2">
    <source>
        <dbReference type="EMBL" id="KAI5948858.1"/>
    </source>
</evidence>
<feature type="compositionally biased region" description="Polar residues" evidence="1">
    <location>
        <begin position="300"/>
        <end position="311"/>
    </location>
</feature>
<accession>A0AAD5B9J3</accession>
<feature type="compositionally biased region" description="Acidic residues" evidence="1">
    <location>
        <begin position="164"/>
        <end position="196"/>
    </location>
</feature>
<name>A0AAD5B9J3_9ASCO</name>
<feature type="compositionally biased region" description="Polar residues" evidence="1">
    <location>
        <begin position="411"/>
        <end position="440"/>
    </location>
</feature>
<feature type="compositionally biased region" description="Polar residues" evidence="1">
    <location>
        <begin position="318"/>
        <end position="334"/>
    </location>
</feature>
<sequence length="866" mass="95249">MGPPSTIPIHFNYEKQSDHSLFKLWKLTNDLSYIKCPDISTTERLNNRSWRLLNQRVLMCCQHLHGDTSRGFTSLDNRDSKSNCTDELNDLFKENLKDLKPKTTQFLAERPTLFSHSSNFSLQHRKQSTQTSLESFALEKQDKQSLSGGNVDHIHEEQHILESDMSDISEISDDDDDDDDDKDDEYEEEEEEEEAEGERKQPQHKLHDEKSSQNDRKACSSPKHFMQISSNKSLQPHSASSHQSDRVSPLSVHHNQSDTFFLGSSSSSSNRHDHFPKSQSSTSDRKASPLHQIDPKSHTENGASSTLSAPTDSERTQDPLQQPGVQRQNSLFNNFNFQDNSLEILNGSRKTSNQTVDEIDLRQNKGYCSSTDISEDEASADEVGDEGEDEDEGGDDKLEEKGCIEQDKQNKTTVAQSQVSSHNVSVDFNSTRKNSSATTSNKDDNDSEWVSVYSSSINSTAASSKSVPKNQSLNFTKVEPPSSVLSSETISSMDNKRRNSNSTPILNKPKSLLSGLFLNEMVHSQSSTPVPVTDKPKLLRSTTTGVLTIDEENKRPSLLFTRKFPSYSDIPPLGRRVQSPASTATNRTNSSSSASESLVAVDVNNSFDSNATPLKKQGSSVGISDINVSKVPTAKTTVDEEHELLSHSLNKFSRSVSHHSLINLLSKSSINLSRIYINSMTKLKSESNHHNRNYSGNLKLFDSPQSKASADSDKSGSGGNGQVSPIIQPKPAVLEAEHTRKHSPSSLTSTSEILLNSSKALATPPASAPAPAPAPALPKITTTDTALENNKKEDANAGAIPINALSAEEKELMENNELSSSLREALLIDHKLGRVAMPDGVMVKKSIVGGESVDEGVFDDYHAKGW</sequence>
<dbReference type="GeneID" id="76153300"/>
<evidence type="ECO:0008006" key="4">
    <source>
        <dbReference type="Google" id="ProtNLM"/>
    </source>
</evidence>
<feature type="compositionally biased region" description="Basic and acidic residues" evidence="1">
    <location>
        <begin position="283"/>
        <end position="299"/>
    </location>
</feature>
<feature type="compositionally biased region" description="Polar residues" evidence="1">
    <location>
        <begin position="227"/>
        <end position="242"/>
    </location>
</feature>
<dbReference type="EMBL" id="JAIHNG010000177">
    <property type="protein sequence ID" value="KAI5948858.1"/>
    <property type="molecule type" value="Genomic_DNA"/>
</dbReference>
<feature type="region of interest" description="Disordered" evidence="1">
    <location>
        <begin position="367"/>
        <end position="447"/>
    </location>
</feature>
<organism evidence="2 3">
    <name type="scientific">Candida theae</name>
    <dbReference type="NCBI Taxonomy" id="1198502"/>
    <lineage>
        <taxon>Eukaryota</taxon>
        <taxon>Fungi</taxon>
        <taxon>Dikarya</taxon>
        <taxon>Ascomycota</taxon>
        <taxon>Saccharomycotina</taxon>
        <taxon>Pichiomycetes</taxon>
        <taxon>Debaryomycetaceae</taxon>
        <taxon>Candida/Lodderomyces clade</taxon>
        <taxon>Candida</taxon>
    </lineage>
</organism>
<dbReference type="RefSeq" id="XP_051606368.1">
    <property type="nucleotide sequence ID" value="XM_051754853.1"/>
</dbReference>
<feature type="compositionally biased region" description="Low complexity" evidence="1">
    <location>
        <begin position="579"/>
        <end position="597"/>
    </location>
</feature>
<evidence type="ECO:0000313" key="3">
    <source>
        <dbReference type="Proteomes" id="UP001204833"/>
    </source>
</evidence>